<organism evidence="5 6">
    <name type="scientific">Rhizobium mongolense</name>
    <dbReference type="NCBI Taxonomy" id="57676"/>
    <lineage>
        <taxon>Bacteria</taxon>
        <taxon>Pseudomonadati</taxon>
        <taxon>Pseudomonadota</taxon>
        <taxon>Alphaproteobacteria</taxon>
        <taxon>Hyphomicrobiales</taxon>
        <taxon>Rhizobiaceae</taxon>
        <taxon>Rhizobium/Agrobacterium group</taxon>
        <taxon>Rhizobium</taxon>
    </lineage>
</organism>
<dbReference type="InterPro" id="IPR011008">
    <property type="entry name" value="Dimeric_a/b-barrel"/>
</dbReference>
<protein>
    <submittedName>
        <fullName evidence="5">DNA-binding Lrp family transcriptional regulator</fullName>
    </submittedName>
</protein>
<dbReference type="InterPro" id="IPR000485">
    <property type="entry name" value="AsnC-type_HTH_dom"/>
</dbReference>
<dbReference type="InterPro" id="IPR011991">
    <property type="entry name" value="ArsR-like_HTH"/>
</dbReference>
<keyword evidence="3" id="KW-0804">Transcription</keyword>
<evidence type="ECO:0000256" key="2">
    <source>
        <dbReference type="ARBA" id="ARBA00023125"/>
    </source>
</evidence>
<evidence type="ECO:0000259" key="4">
    <source>
        <dbReference type="PROSITE" id="PS50956"/>
    </source>
</evidence>
<gene>
    <name evidence="5" type="ORF">GGD56_001121</name>
</gene>
<dbReference type="Proteomes" id="UP000551353">
    <property type="component" value="Unassembled WGS sequence"/>
</dbReference>
<keyword evidence="1" id="KW-0805">Transcription regulation</keyword>
<dbReference type="Gene3D" id="3.30.70.920">
    <property type="match status" value="1"/>
</dbReference>
<dbReference type="PROSITE" id="PS50956">
    <property type="entry name" value="HTH_ASNC_2"/>
    <property type="match status" value="1"/>
</dbReference>
<reference evidence="5 6" key="1">
    <citation type="submission" date="2020-08" db="EMBL/GenBank/DDBJ databases">
        <title>Genomic Encyclopedia of Type Strains, Phase IV (KMG-V): Genome sequencing to study the core and pangenomes of soil and plant-associated prokaryotes.</title>
        <authorList>
            <person name="Whitman W."/>
        </authorList>
    </citation>
    <scope>NUCLEOTIDE SEQUENCE [LARGE SCALE GENOMIC DNA]</scope>
    <source>
        <strain evidence="5 6">SEMIA 4087</strain>
    </source>
</reference>
<proteinExistence type="predicted"/>
<dbReference type="InterPro" id="IPR036390">
    <property type="entry name" value="WH_DNA-bd_sf"/>
</dbReference>
<dbReference type="PANTHER" id="PTHR30154">
    <property type="entry name" value="LEUCINE-RESPONSIVE REGULATORY PROTEIN"/>
    <property type="match status" value="1"/>
</dbReference>
<dbReference type="SMART" id="SM00344">
    <property type="entry name" value="HTH_ASNC"/>
    <property type="match status" value="1"/>
</dbReference>
<accession>A0ABR6IHF7</accession>
<evidence type="ECO:0000313" key="5">
    <source>
        <dbReference type="EMBL" id="MBB4227301.1"/>
    </source>
</evidence>
<keyword evidence="2 5" id="KW-0238">DNA-binding</keyword>
<dbReference type="SUPFAM" id="SSF54909">
    <property type="entry name" value="Dimeric alpha+beta barrel"/>
    <property type="match status" value="1"/>
</dbReference>
<dbReference type="PANTHER" id="PTHR30154:SF34">
    <property type="entry name" value="TRANSCRIPTIONAL REGULATOR AZLB"/>
    <property type="match status" value="1"/>
</dbReference>
<dbReference type="Pfam" id="PF13412">
    <property type="entry name" value="HTH_24"/>
    <property type="match status" value="1"/>
</dbReference>
<feature type="domain" description="HTH asnC-type" evidence="4">
    <location>
        <begin position="32"/>
        <end position="93"/>
    </location>
</feature>
<dbReference type="InterPro" id="IPR019887">
    <property type="entry name" value="Tscrpt_reg_AsnC/Lrp_C"/>
</dbReference>
<evidence type="ECO:0000256" key="1">
    <source>
        <dbReference type="ARBA" id="ARBA00023015"/>
    </source>
</evidence>
<dbReference type="EMBL" id="JACIFX010000001">
    <property type="protein sequence ID" value="MBB4227301.1"/>
    <property type="molecule type" value="Genomic_DNA"/>
</dbReference>
<name>A0ABR6IHF7_9HYPH</name>
<evidence type="ECO:0000256" key="3">
    <source>
        <dbReference type="ARBA" id="ARBA00023163"/>
    </source>
</evidence>
<dbReference type="Gene3D" id="1.10.10.10">
    <property type="entry name" value="Winged helix-like DNA-binding domain superfamily/Winged helix DNA-binding domain"/>
    <property type="match status" value="1"/>
</dbReference>
<dbReference type="SUPFAM" id="SSF46785">
    <property type="entry name" value="Winged helix' DNA-binding domain"/>
    <property type="match status" value="1"/>
</dbReference>
<sequence length="189" mass="21596">MQKSVSDAFNMTEYRYRRVISPPEAEEHMERLDGFDRDILDIIQRNCQLTAETIAEKVGLSTSAVQRRLKRLRDDGIIKAEVAVVDRKATGTPMVFIAGLEIERDNYDALAKFRLWAEKQDHIQQVYYVTGAVDLITIITARDVEHYDDIAALIMKENPQIRRMHTNVVLKDVKLGLLVPLNAGDDPSR</sequence>
<dbReference type="CDD" id="cd00090">
    <property type="entry name" value="HTH_ARSR"/>
    <property type="match status" value="1"/>
</dbReference>
<dbReference type="Pfam" id="PF01037">
    <property type="entry name" value="AsnC_trans_reg"/>
    <property type="match status" value="1"/>
</dbReference>
<comment type="caution">
    <text evidence="5">The sequence shown here is derived from an EMBL/GenBank/DDBJ whole genome shotgun (WGS) entry which is preliminary data.</text>
</comment>
<dbReference type="PRINTS" id="PR00033">
    <property type="entry name" value="HTHASNC"/>
</dbReference>
<keyword evidence="6" id="KW-1185">Reference proteome</keyword>
<dbReference type="InterPro" id="IPR019888">
    <property type="entry name" value="Tscrpt_reg_AsnC-like"/>
</dbReference>
<evidence type="ECO:0000313" key="6">
    <source>
        <dbReference type="Proteomes" id="UP000551353"/>
    </source>
</evidence>
<dbReference type="InterPro" id="IPR036388">
    <property type="entry name" value="WH-like_DNA-bd_sf"/>
</dbReference>
<dbReference type="GO" id="GO:0003677">
    <property type="term" value="F:DNA binding"/>
    <property type="evidence" value="ECO:0007669"/>
    <property type="project" value="UniProtKB-KW"/>
</dbReference>